<accession>A0A6P3WCG0</accession>
<dbReference type="Pfam" id="PF13637">
    <property type="entry name" value="Ank_4"/>
    <property type="match status" value="1"/>
</dbReference>
<evidence type="ECO:0000313" key="6">
    <source>
        <dbReference type="RefSeq" id="XP_042559178.1"/>
    </source>
</evidence>
<dbReference type="KEGG" id="char:105910499"/>
<dbReference type="InterPro" id="IPR002110">
    <property type="entry name" value="Ankyrin_rpt"/>
</dbReference>
<dbReference type="GeneTree" id="ENSGT00940000156610"/>
<dbReference type="RefSeq" id="XP_042559178.1">
    <property type="nucleotide sequence ID" value="XM_042703244.1"/>
</dbReference>
<dbReference type="Gene3D" id="1.25.40.20">
    <property type="entry name" value="Ankyrin repeat-containing domain"/>
    <property type="match status" value="1"/>
</dbReference>
<feature type="repeat" description="ANK" evidence="1">
    <location>
        <begin position="69"/>
        <end position="101"/>
    </location>
</feature>
<evidence type="ECO:0000313" key="5">
    <source>
        <dbReference type="RefSeq" id="XP_012694679.2"/>
    </source>
</evidence>
<dbReference type="CDD" id="cd09519">
    <property type="entry name" value="SAM_ANKS3"/>
    <property type="match status" value="1"/>
</dbReference>
<dbReference type="InterPro" id="IPR001660">
    <property type="entry name" value="SAM"/>
</dbReference>
<dbReference type="CTD" id="124401"/>
<dbReference type="InterPro" id="IPR036770">
    <property type="entry name" value="Ankyrin_rpt-contain_sf"/>
</dbReference>
<dbReference type="Proteomes" id="UP000515152">
    <property type="component" value="Chromosome 23"/>
</dbReference>
<feature type="repeat" description="ANK" evidence="1">
    <location>
        <begin position="135"/>
        <end position="167"/>
    </location>
</feature>
<evidence type="ECO:0000259" key="3">
    <source>
        <dbReference type="PROSITE" id="PS50105"/>
    </source>
</evidence>
<gene>
    <name evidence="5 6" type="primary">anks3</name>
</gene>
<dbReference type="SMART" id="SM00248">
    <property type="entry name" value="ANK"/>
    <property type="match status" value="6"/>
</dbReference>
<dbReference type="SMART" id="SM00454">
    <property type="entry name" value="SAM"/>
    <property type="match status" value="1"/>
</dbReference>
<dbReference type="Gene3D" id="1.10.150.50">
    <property type="entry name" value="Transcription Factor, Ets-1"/>
    <property type="match status" value="1"/>
</dbReference>
<dbReference type="Pfam" id="PF00536">
    <property type="entry name" value="SAM_1"/>
    <property type="match status" value="1"/>
</dbReference>
<feature type="repeat" description="ANK" evidence="1">
    <location>
        <begin position="169"/>
        <end position="201"/>
    </location>
</feature>
<dbReference type="GO" id="GO:0005929">
    <property type="term" value="C:cilium"/>
    <property type="evidence" value="ECO:0007669"/>
    <property type="project" value="TreeGrafter"/>
</dbReference>
<dbReference type="SUPFAM" id="SSF48403">
    <property type="entry name" value="Ankyrin repeat"/>
    <property type="match status" value="1"/>
</dbReference>
<feature type="compositionally biased region" description="Polar residues" evidence="2">
    <location>
        <begin position="311"/>
        <end position="325"/>
    </location>
</feature>
<dbReference type="PANTHER" id="PTHR24184">
    <property type="entry name" value="SI:CH211-189E2.2"/>
    <property type="match status" value="1"/>
</dbReference>
<dbReference type="GeneID" id="105910499"/>
<name>A0A6P3WCG0_CLUHA</name>
<dbReference type="InterPro" id="IPR013761">
    <property type="entry name" value="SAM/pointed_sf"/>
</dbReference>
<sequence>MSGSDEASESEQLGSSLSMWLGESGGALIRPEELNVPVDLHTACSIGQYDVVAECIRSGEVDLDHKNLGGWAPLMYAAYIGHDNIARLLLENGVSVNASTSKGLTSLMLAASCGNESIAKYLLQRGAELERKDARGWTALLHSTSTGHQQMVKLLLNNKANANTKEPGSGFTPLMEAAAAGHEIIVQYLLDQGVRADERNSKGETARVLAMLYGHTKIASLIDKHSLRVKGGAHEEFSSSEEDSSASPRARSGRPRPRGGPSIHDGPQHIALFRVGGVETSRHSEPAAAPPDYIACQEVSETGDDDLCNRDVTSPINELDGQSNSSRDEFFDNDMPTLRSSSSSSECLPRLLGLSREASLESNEDSDQAKRSCPRRSNKLHHSKGKIRHGNSEAANPSDSGSQPPAYPPSYTGPKDLAGFLEQIGFSKYLSLLEEQDIDLRIFLTLTENDLKEVGITLFGPKRKMTSAIARWHSNARPPSDALEQSYADQLEAEMQEMAIQLHKRCMAVEALQGQVAQEKELRAVMEGCLMEERMGWRNVRAELQENLRNAAELAGTLHTLRACQGQLHAQLSDDRTDSSSEVLAKMETCEDDLAHKLQALSLSLGRLSTERPGSLEES</sequence>
<evidence type="ECO:0000256" key="2">
    <source>
        <dbReference type="SAM" id="MobiDB-lite"/>
    </source>
</evidence>
<evidence type="ECO:0000256" key="1">
    <source>
        <dbReference type="PROSITE-ProRule" id="PRU00023"/>
    </source>
</evidence>
<organism evidence="4 5">
    <name type="scientific">Clupea harengus</name>
    <name type="common">Atlantic herring</name>
    <dbReference type="NCBI Taxonomy" id="7950"/>
    <lineage>
        <taxon>Eukaryota</taxon>
        <taxon>Metazoa</taxon>
        <taxon>Chordata</taxon>
        <taxon>Craniata</taxon>
        <taxon>Vertebrata</taxon>
        <taxon>Euteleostomi</taxon>
        <taxon>Actinopterygii</taxon>
        <taxon>Neopterygii</taxon>
        <taxon>Teleostei</taxon>
        <taxon>Clupei</taxon>
        <taxon>Clupeiformes</taxon>
        <taxon>Clupeoidei</taxon>
        <taxon>Clupeidae</taxon>
        <taxon>Clupea</taxon>
    </lineage>
</organism>
<keyword evidence="1" id="KW-0040">ANK repeat</keyword>
<keyword evidence="4" id="KW-1185">Reference proteome</keyword>
<dbReference type="PROSITE" id="PS50088">
    <property type="entry name" value="ANK_REPEAT"/>
    <property type="match status" value="4"/>
</dbReference>
<feature type="repeat" description="ANK" evidence="1">
    <location>
        <begin position="102"/>
        <end position="134"/>
    </location>
</feature>
<feature type="domain" description="SAM" evidence="3">
    <location>
        <begin position="412"/>
        <end position="475"/>
    </location>
</feature>
<proteinExistence type="predicted"/>
<feature type="region of interest" description="Disordered" evidence="2">
    <location>
        <begin position="358"/>
        <end position="414"/>
    </location>
</feature>
<dbReference type="Pfam" id="PF12796">
    <property type="entry name" value="Ank_2"/>
    <property type="match status" value="1"/>
</dbReference>
<reference evidence="5 6" key="1">
    <citation type="submission" date="2025-04" db="UniProtKB">
        <authorList>
            <consortium name="RefSeq"/>
        </authorList>
    </citation>
    <scope>IDENTIFICATION</scope>
</reference>
<dbReference type="PANTHER" id="PTHR24184:SF6">
    <property type="entry name" value="ANKYRIN REPEAT AND SAM DOMAIN-CONTAINING PROTEIN 3"/>
    <property type="match status" value="1"/>
</dbReference>
<dbReference type="RefSeq" id="XP_012694679.2">
    <property type="nucleotide sequence ID" value="XM_012839225.3"/>
</dbReference>
<dbReference type="SUPFAM" id="SSF47769">
    <property type="entry name" value="SAM/Pointed domain"/>
    <property type="match status" value="1"/>
</dbReference>
<protein>
    <submittedName>
        <fullName evidence="5 6">Ankyrin repeat and SAM domain-containing protein 3</fullName>
    </submittedName>
</protein>
<dbReference type="OrthoDB" id="539213at2759"/>
<feature type="compositionally biased region" description="Polar residues" evidence="2">
    <location>
        <begin position="393"/>
        <end position="403"/>
    </location>
</feature>
<dbReference type="PROSITE" id="PS50105">
    <property type="entry name" value="SAM_DOMAIN"/>
    <property type="match status" value="1"/>
</dbReference>
<evidence type="ECO:0000313" key="4">
    <source>
        <dbReference type="Proteomes" id="UP000515152"/>
    </source>
</evidence>
<dbReference type="AlphaFoldDB" id="A0A6P3WCG0"/>
<dbReference type="PROSITE" id="PS50297">
    <property type="entry name" value="ANK_REP_REGION"/>
    <property type="match status" value="4"/>
</dbReference>
<feature type="region of interest" description="Disordered" evidence="2">
    <location>
        <begin position="305"/>
        <end position="346"/>
    </location>
</feature>
<feature type="compositionally biased region" description="Basic residues" evidence="2">
    <location>
        <begin position="372"/>
        <end position="389"/>
    </location>
</feature>
<feature type="region of interest" description="Disordered" evidence="2">
    <location>
        <begin position="232"/>
        <end position="268"/>
    </location>
</feature>
<dbReference type="InterPro" id="IPR047238">
    <property type="entry name" value="ANKS3_SAM"/>
</dbReference>